<dbReference type="InterPro" id="IPR013517">
    <property type="entry name" value="FG-GAP"/>
</dbReference>
<evidence type="ECO:0000313" key="3">
    <source>
        <dbReference type="EMBL" id="SUZ59142.1"/>
    </source>
</evidence>
<dbReference type="PROSITE" id="PS51257">
    <property type="entry name" value="PROKAR_LIPOPROTEIN"/>
    <property type="match status" value="1"/>
</dbReference>
<reference evidence="3" key="1">
    <citation type="submission" date="2018-05" db="EMBL/GenBank/DDBJ databases">
        <authorList>
            <person name="Lanie J.A."/>
            <person name="Ng W.-L."/>
            <person name="Kazmierczak K.M."/>
            <person name="Andrzejewski T.M."/>
            <person name="Davidsen T.M."/>
            <person name="Wayne K.J."/>
            <person name="Tettelin H."/>
            <person name="Glass J.I."/>
            <person name="Rusch D."/>
            <person name="Podicherti R."/>
            <person name="Tsui H.-C.T."/>
            <person name="Winkler M.E."/>
        </authorList>
    </citation>
    <scope>NUCLEOTIDE SEQUENCE</scope>
</reference>
<dbReference type="PANTHER" id="PTHR16026">
    <property type="entry name" value="CARTILAGE ACIDIC PROTEIN 1"/>
    <property type="match status" value="1"/>
</dbReference>
<dbReference type="InterPro" id="IPR028994">
    <property type="entry name" value="Integrin_alpha_N"/>
</dbReference>
<dbReference type="InterPro" id="IPR011519">
    <property type="entry name" value="UnbV_ASPIC"/>
</dbReference>
<keyword evidence="1" id="KW-0732">Signal</keyword>
<dbReference type="InterPro" id="IPR027039">
    <property type="entry name" value="Crtac1"/>
</dbReference>
<dbReference type="Pfam" id="PF07593">
    <property type="entry name" value="UnbV_ASPIC"/>
    <property type="match status" value="1"/>
</dbReference>
<dbReference type="Pfam" id="PF13517">
    <property type="entry name" value="FG-GAP_3"/>
    <property type="match status" value="3"/>
</dbReference>
<evidence type="ECO:0000256" key="1">
    <source>
        <dbReference type="ARBA" id="ARBA00022729"/>
    </source>
</evidence>
<dbReference type="Gene3D" id="2.130.10.130">
    <property type="entry name" value="Integrin alpha, N-terminal"/>
    <property type="match status" value="3"/>
</dbReference>
<dbReference type="PANTHER" id="PTHR16026:SF0">
    <property type="entry name" value="CARTILAGE ACIDIC PROTEIN 1"/>
    <property type="match status" value="1"/>
</dbReference>
<dbReference type="EMBL" id="UINC01000665">
    <property type="protein sequence ID" value="SUZ59142.1"/>
    <property type="molecule type" value="Genomic_DNA"/>
</dbReference>
<dbReference type="SUPFAM" id="SSF69318">
    <property type="entry name" value="Integrin alpha N-terminal domain"/>
    <property type="match status" value="3"/>
</dbReference>
<evidence type="ECO:0000259" key="2">
    <source>
        <dbReference type="Pfam" id="PF07593"/>
    </source>
</evidence>
<dbReference type="AlphaFoldDB" id="A0A381NWZ7"/>
<proteinExistence type="predicted"/>
<gene>
    <name evidence="3" type="ORF">METZ01_LOCUS11996</name>
</gene>
<protein>
    <recommendedName>
        <fullName evidence="2">ASPIC/UnbV domain-containing protein</fullName>
    </recommendedName>
</protein>
<sequence length="1176" mass="133204">MTNRFIILIVLFSFGCNKKKLFTQLEESQTNILFNNLITESDSMNILDYEYLYNGGGVAISDFNGDGLEDIFFTGNMVSNKLYLNKGEWSFDDVSEVSGIEANNKWSSGVNVVDINLDGRLDIYISTSTFEPDSLRSNVLFINRGNNAKGIPLFVDKAHDYGLADMSHNINSSFFDYDNDGDLDVYLLINKMDKYKQPNQYRKKLIDGTSSKNDKLLRNDYDDNLGHPYFTDVTREAGILIEGYGLGISVSDINKDGWKDVFVSNDYLTNDLLWINNKDGTFTDRASEYFKHTSYSSMGNNIVDFNNDGNNEIIELDMMPDDNYRRKTMLTENNYNTYINNERYNYDFQYVRNTLQLNQGFMDGNPIYSEISMFSGVSGTDWSWAPIVGDYNNDGLSDLIITNGFPKDITDRDFIDYQTEMTRFAKKKTLLASIPEVKLKNYAFKNISSLNGVILFDDVTNEWGIEEPSFSNGAAHGDLDNDGDLDYVVNNINGSAHVYMNQTSSLLNNNWVNIKLIGYKNNPDAIGSTLTVYLSNNSIQTYEYNPFRGYLSNMQNTAHFGLNSLSVDSLSIVWPDNTISLIRNVPINKMVIYDYNNLSRVVKGKEKKKSTLFSKIDLGINYKHEEFDFIDYNIQPLLFHKLSQFGPGISVGDFNGDDLDDFYIGGSRSYSGTFYQQKNDGTFSKENLFDDNSGDNIEEELGSLLFDADNDGDDDLYIVSGGNEYDKSHNSYADRFFINSNGKYIKSNDVLPKFLSSGSCVRASDYDNDGDLDLFICGRVIPHEYPFPATSYLLENKLEDGILKFEIVNDILSPEFNNLGLVSDALWTDVDNDNLVDLIIVGEFMPITIFKNHKTFFKRLRGTGLDNYRGFWNSISGSDIDFDGDIDYVVGNLGNNTLLNIDEGKEIFIVAGDFDNNGSTDFFPSAYFKDSNGDLSLYPFFTRHDFQKEVIAVRANYKLHSEFGNTTFDELINEIISSDSIYKSSVNFLETSYLENYGDGTFNLRALPKEAQLSKVHGIYLDDFNADNYFDILIIGNDFGGEIGMGRYDASNGTVLLGDQKGGYTSQNIEESGVYVPGDAKSLVRIVVDNKPILLAGQNNDKIVSIYNKNSSIKSIKILPNDRYAKIYLNDSIYYKREFYYGNAYLSQSNRDLFVNNNIKKVDIYGSGDSFRSIIY</sequence>
<name>A0A381NWZ7_9ZZZZ</name>
<organism evidence="3">
    <name type="scientific">marine metagenome</name>
    <dbReference type="NCBI Taxonomy" id="408172"/>
    <lineage>
        <taxon>unclassified sequences</taxon>
        <taxon>metagenomes</taxon>
        <taxon>ecological metagenomes</taxon>
    </lineage>
</organism>
<feature type="domain" description="ASPIC/UnbV" evidence="2">
    <location>
        <begin position="525"/>
        <end position="589"/>
    </location>
</feature>
<accession>A0A381NWZ7</accession>